<dbReference type="InterPro" id="IPR023753">
    <property type="entry name" value="FAD/NAD-binding_dom"/>
</dbReference>
<dbReference type="eggNOG" id="arCOG01296">
    <property type="taxonomic scope" value="Archaea"/>
</dbReference>
<protein>
    <recommendedName>
        <fullName evidence="6">FAD/NAD(P)-binding domain-containing protein</fullName>
    </recommendedName>
</protein>
<organism evidence="7 8">
    <name type="scientific">Halostagnicola larsenii XH-48</name>
    <dbReference type="NCBI Taxonomy" id="797299"/>
    <lineage>
        <taxon>Archaea</taxon>
        <taxon>Methanobacteriati</taxon>
        <taxon>Methanobacteriota</taxon>
        <taxon>Stenosarchaea group</taxon>
        <taxon>Halobacteria</taxon>
        <taxon>Halobacteriales</taxon>
        <taxon>Natrialbaceae</taxon>
        <taxon>Halostagnicola</taxon>
    </lineage>
</organism>
<dbReference type="PRINTS" id="PR00469">
    <property type="entry name" value="PNDRDTASEII"/>
</dbReference>
<proteinExistence type="predicted"/>
<gene>
    <name evidence="7" type="ORF">HALLA_01935</name>
</gene>
<evidence type="ECO:0000256" key="5">
    <source>
        <dbReference type="ARBA" id="ARBA00023284"/>
    </source>
</evidence>
<dbReference type="InterPro" id="IPR008255">
    <property type="entry name" value="Pyr_nucl-diS_OxRdtase_2_AS"/>
</dbReference>
<sequence>MVYDIAIVGTGPAGLSAGAYAGRRGYDTLFFENESIGGQLVNRHEIRSYPGFPDGIAGTEFRSRLVNTAEAYEPDVEMGAVEAIEPGSPHELHTQHDQFSAKAVVLASGSSPKRLGVPGETDYWGRGVFDCATCDGPLYAGERIAVVGGRNHAVIDALFLTDHASEVLLIEEATQLTADESLAADARSNQALEIRTETTVTEIEGEDGVVDAIRVHDHETDDERTVPVGGVNVNVGAVPNTAFLEGTVDLDDDGSVIVGANMETSVEGIYAAGDVRTESPLEVAAAVGDGVTAVRSARTRIEADSNS</sequence>
<evidence type="ECO:0000313" key="8">
    <source>
        <dbReference type="Proteomes" id="UP000019024"/>
    </source>
</evidence>
<keyword evidence="5" id="KW-0676">Redox-active center</keyword>
<evidence type="ECO:0000256" key="2">
    <source>
        <dbReference type="ARBA" id="ARBA00022827"/>
    </source>
</evidence>
<keyword evidence="1" id="KW-0285">Flavoprotein</keyword>
<dbReference type="Gene3D" id="3.50.50.60">
    <property type="entry name" value="FAD/NAD(P)-binding domain"/>
    <property type="match status" value="2"/>
</dbReference>
<dbReference type="RefSeq" id="WP_049954873.1">
    <property type="nucleotide sequence ID" value="NZ_CP007057.1"/>
</dbReference>
<geneLocation type="plasmid" evidence="7">
    <name>unnamed</name>
</geneLocation>
<evidence type="ECO:0000256" key="3">
    <source>
        <dbReference type="ARBA" id="ARBA00023002"/>
    </source>
</evidence>
<dbReference type="OrthoDB" id="27340at2157"/>
<keyword evidence="8" id="KW-1185">Reference proteome</keyword>
<dbReference type="EMBL" id="CP007057">
    <property type="protein sequence ID" value="AHG02089.1"/>
    <property type="molecule type" value="Genomic_DNA"/>
</dbReference>
<dbReference type="Pfam" id="PF07992">
    <property type="entry name" value="Pyr_redox_2"/>
    <property type="match status" value="1"/>
</dbReference>
<dbReference type="SUPFAM" id="SSF51905">
    <property type="entry name" value="FAD/NAD(P)-binding domain"/>
    <property type="match status" value="1"/>
</dbReference>
<dbReference type="KEGG" id="hlr:HALLA_01935"/>
<dbReference type="GeneID" id="25147431"/>
<evidence type="ECO:0000256" key="4">
    <source>
        <dbReference type="ARBA" id="ARBA00023157"/>
    </source>
</evidence>
<dbReference type="InterPro" id="IPR036188">
    <property type="entry name" value="FAD/NAD-bd_sf"/>
</dbReference>
<name>W0JU19_9EURY</name>
<dbReference type="GO" id="GO:0016668">
    <property type="term" value="F:oxidoreductase activity, acting on a sulfur group of donors, NAD(P) as acceptor"/>
    <property type="evidence" value="ECO:0007669"/>
    <property type="project" value="UniProtKB-ARBA"/>
</dbReference>
<dbReference type="AlphaFoldDB" id="W0JU19"/>
<keyword evidence="3" id="KW-0560">Oxidoreductase</keyword>
<dbReference type="HOGENOM" id="CLU_031864_5_3_2"/>
<accession>W0JU19</accession>
<feature type="domain" description="FAD/NAD(P)-binding" evidence="6">
    <location>
        <begin position="3"/>
        <end position="290"/>
    </location>
</feature>
<dbReference type="Proteomes" id="UP000019024">
    <property type="component" value="Plasmid unnamed2"/>
</dbReference>
<keyword evidence="4" id="KW-1015">Disulfide bond</keyword>
<dbReference type="InterPro" id="IPR050097">
    <property type="entry name" value="Ferredoxin-NADP_redctase_2"/>
</dbReference>
<evidence type="ECO:0000256" key="1">
    <source>
        <dbReference type="ARBA" id="ARBA00022630"/>
    </source>
</evidence>
<dbReference type="PRINTS" id="PR00368">
    <property type="entry name" value="FADPNR"/>
</dbReference>
<evidence type="ECO:0000259" key="6">
    <source>
        <dbReference type="Pfam" id="PF07992"/>
    </source>
</evidence>
<dbReference type="PATRIC" id="fig|797299.3.peg.3772"/>
<keyword evidence="2" id="KW-0274">FAD</keyword>
<evidence type="ECO:0000313" key="7">
    <source>
        <dbReference type="EMBL" id="AHG02089.1"/>
    </source>
</evidence>
<dbReference type="PROSITE" id="PS00573">
    <property type="entry name" value="PYRIDINE_REDOX_2"/>
    <property type="match status" value="1"/>
</dbReference>
<reference evidence="7 8" key="1">
    <citation type="submission" date="2014-01" db="EMBL/GenBank/DDBJ databases">
        <authorList>
            <consortium name="DOE Joint Genome Institute"/>
            <person name="Anderson I."/>
            <person name="Huntemann M."/>
            <person name="Han J."/>
            <person name="Chen A."/>
            <person name="Kyrpides N."/>
            <person name="Mavromatis K."/>
            <person name="Markowitz V."/>
            <person name="Palaniappan K."/>
            <person name="Ivanova N."/>
            <person name="Schaumberg A."/>
            <person name="Pati A."/>
            <person name="Liolios K."/>
            <person name="Nordberg H.P."/>
            <person name="Cantor M.N."/>
            <person name="Hua S.X."/>
            <person name="Woyke T."/>
        </authorList>
    </citation>
    <scope>NUCLEOTIDE SEQUENCE [LARGE SCALE GENOMIC DNA]</scope>
    <source>
        <strain evidence="7 8">XH-48</strain>
        <plasmid evidence="8">2</plasmid>
    </source>
</reference>
<dbReference type="PANTHER" id="PTHR48105">
    <property type="entry name" value="THIOREDOXIN REDUCTASE 1-RELATED-RELATED"/>
    <property type="match status" value="1"/>
</dbReference>
<keyword evidence="7" id="KW-0614">Plasmid</keyword>